<protein>
    <submittedName>
        <fullName evidence="1">Uncharacterized protein</fullName>
    </submittedName>
</protein>
<name>A0ACC1B303_9ROSI</name>
<comment type="caution">
    <text evidence="1">The sequence shown here is derived from an EMBL/GenBank/DDBJ whole genome shotgun (WGS) entry which is preliminary data.</text>
</comment>
<evidence type="ECO:0000313" key="2">
    <source>
        <dbReference type="Proteomes" id="UP001164250"/>
    </source>
</evidence>
<gene>
    <name evidence="1" type="ORF">Patl1_26518</name>
</gene>
<accession>A0ACC1B303</accession>
<evidence type="ECO:0000313" key="1">
    <source>
        <dbReference type="EMBL" id="KAJ0093328.1"/>
    </source>
</evidence>
<reference evidence="2" key="1">
    <citation type="journal article" date="2023" name="G3 (Bethesda)">
        <title>Genome assembly and association tests identify interacting loci associated with vigor, precocity, and sex in interspecific pistachio rootstocks.</title>
        <authorList>
            <person name="Palmer W."/>
            <person name="Jacygrad E."/>
            <person name="Sagayaradj S."/>
            <person name="Cavanaugh K."/>
            <person name="Han R."/>
            <person name="Bertier L."/>
            <person name="Beede B."/>
            <person name="Kafkas S."/>
            <person name="Golino D."/>
            <person name="Preece J."/>
            <person name="Michelmore R."/>
        </authorList>
    </citation>
    <scope>NUCLEOTIDE SEQUENCE [LARGE SCALE GENOMIC DNA]</scope>
</reference>
<organism evidence="1 2">
    <name type="scientific">Pistacia atlantica</name>
    <dbReference type="NCBI Taxonomy" id="434234"/>
    <lineage>
        <taxon>Eukaryota</taxon>
        <taxon>Viridiplantae</taxon>
        <taxon>Streptophyta</taxon>
        <taxon>Embryophyta</taxon>
        <taxon>Tracheophyta</taxon>
        <taxon>Spermatophyta</taxon>
        <taxon>Magnoliopsida</taxon>
        <taxon>eudicotyledons</taxon>
        <taxon>Gunneridae</taxon>
        <taxon>Pentapetalae</taxon>
        <taxon>rosids</taxon>
        <taxon>malvids</taxon>
        <taxon>Sapindales</taxon>
        <taxon>Anacardiaceae</taxon>
        <taxon>Pistacia</taxon>
    </lineage>
</organism>
<keyword evidence="2" id="KW-1185">Reference proteome</keyword>
<dbReference type="Proteomes" id="UP001164250">
    <property type="component" value="Chromosome 7"/>
</dbReference>
<sequence length="83" mass="8864">MEKKSDTEGICGMTKEGLTACAPFVTTQSTAPPSPECCSALSKANFQCFCAFKNSGLLGFYGIDFNQAMQLPTKCKLPNSSHC</sequence>
<dbReference type="EMBL" id="CM047903">
    <property type="protein sequence ID" value="KAJ0093328.1"/>
    <property type="molecule type" value="Genomic_DNA"/>
</dbReference>
<proteinExistence type="predicted"/>